<evidence type="ECO:0000259" key="2">
    <source>
        <dbReference type="Pfam" id="PF13649"/>
    </source>
</evidence>
<dbReference type="EMBL" id="LGTC01000001">
    <property type="protein sequence ID" value="KNY25122.1"/>
    <property type="molecule type" value="Genomic_DNA"/>
</dbReference>
<dbReference type="Proteomes" id="UP000036923">
    <property type="component" value="Unassembled WGS sequence"/>
</dbReference>
<feature type="domain" description="Methyltransferase" evidence="2">
    <location>
        <begin position="40"/>
        <end position="128"/>
    </location>
</feature>
<dbReference type="STRING" id="398512.Bccel_0379"/>
<comment type="caution">
    <text evidence="3">The sequence shown here is derived from an EMBL/GenBank/DDBJ whole genome shotgun (WGS) entry which is preliminary data.</text>
</comment>
<dbReference type="CDD" id="cd02440">
    <property type="entry name" value="AdoMet_MTases"/>
    <property type="match status" value="1"/>
</dbReference>
<dbReference type="GO" id="GO:0016740">
    <property type="term" value="F:transferase activity"/>
    <property type="evidence" value="ECO:0007669"/>
    <property type="project" value="UniProtKB-KW"/>
</dbReference>
<evidence type="ECO:0000313" key="4">
    <source>
        <dbReference type="Proteomes" id="UP000036923"/>
    </source>
</evidence>
<dbReference type="PANTHER" id="PTHR43861">
    <property type="entry name" value="TRANS-ACONITATE 2-METHYLTRANSFERASE-RELATED"/>
    <property type="match status" value="1"/>
</dbReference>
<dbReference type="OrthoDB" id="9760689at2"/>
<reference evidence="4" key="1">
    <citation type="submission" date="2015-07" db="EMBL/GenBank/DDBJ databases">
        <title>Near-Complete Genome Sequence of the Cellulolytic Bacterium Bacteroides (Pseudobacteroides) cellulosolvens ATCC 35603.</title>
        <authorList>
            <person name="Dassa B."/>
            <person name="Utturkar S.M."/>
            <person name="Klingeman D.M."/>
            <person name="Hurt R.A."/>
            <person name="Keller M."/>
            <person name="Xu J."/>
            <person name="Reddy Y.H.K."/>
            <person name="Borovok I."/>
            <person name="Grinberg I.R."/>
            <person name="Lamed R."/>
            <person name="Zhivin O."/>
            <person name="Bayer E.A."/>
            <person name="Brown S.D."/>
        </authorList>
    </citation>
    <scope>NUCLEOTIDE SEQUENCE [LARGE SCALE GENOMIC DNA]</scope>
    <source>
        <strain evidence="4">DSM 2933</strain>
    </source>
</reference>
<dbReference type="RefSeq" id="WP_036946312.1">
    <property type="nucleotide sequence ID" value="NZ_KN050763.1"/>
</dbReference>
<organism evidence="3 4">
    <name type="scientific">Pseudobacteroides cellulosolvens ATCC 35603 = DSM 2933</name>
    <dbReference type="NCBI Taxonomy" id="398512"/>
    <lineage>
        <taxon>Bacteria</taxon>
        <taxon>Bacillati</taxon>
        <taxon>Bacillota</taxon>
        <taxon>Clostridia</taxon>
        <taxon>Eubacteriales</taxon>
        <taxon>Oscillospiraceae</taxon>
        <taxon>Pseudobacteroides</taxon>
    </lineage>
</organism>
<dbReference type="AlphaFoldDB" id="A0A0L6JI14"/>
<evidence type="ECO:0000313" key="3">
    <source>
        <dbReference type="EMBL" id="KNY25122.1"/>
    </source>
</evidence>
<gene>
    <name evidence="3" type="ORF">Bccel_0379</name>
</gene>
<name>A0A0L6JI14_9FIRM</name>
<dbReference type="InterPro" id="IPR041698">
    <property type="entry name" value="Methyltransf_25"/>
</dbReference>
<dbReference type="SUPFAM" id="SSF53335">
    <property type="entry name" value="S-adenosyl-L-methionine-dependent methyltransferases"/>
    <property type="match status" value="1"/>
</dbReference>
<dbReference type="InterPro" id="IPR029063">
    <property type="entry name" value="SAM-dependent_MTases_sf"/>
</dbReference>
<dbReference type="eggNOG" id="COG2226">
    <property type="taxonomic scope" value="Bacteria"/>
</dbReference>
<evidence type="ECO:0000256" key="1">
    <source>
        <dbReference type="ARBA" id="ARBA00022679"/>
    </source>
</evidence>
<accession>A0A0L6JI14</accession>
<sequence>MKDKIIESFDRISSFEDKWDHNRFYSKLVLKEIGRDNDSILDIGCGTGEFTQKVAQRAKRVVGIDISPKMVNEAKKRHSANNITYIVKDFDAIDVKEQYDCIVSIATFHHLSLESILSKIDKMLKPGGVLVVLDLYDRKGLLDFLLDIIAVPTNLIINRIKNGSKRINKDEINVWNEHIKLDKYMTIEELRKVYHENYGWDVMVNRLLFWRYMAVYRKMEIT</sequence>
<dbReference type="Gene3D" id="3.40.50.150">
    <property type="entry name" value="Vaccinia Virus protein VP39"/>
    <property type="match status" value="1"/>
</dbReference>
<keyword evidence="1" id="KW-0808">Transferase</keyword>
<keyword evidence="4" id="KW-1185">Reference proteome</keyword>
<dbReference type="Pfam" id="PF13649">
    <property type="entry name" value="Methyltransf_25"/>
    <property type="match status" value="1"/>
</dbReference>
<proteinExistence type="predicted"/>
<protein>
    <recommendedName>
        <fullName evidence="2">Methyltransferase domain-containing protein</fullName>
    </recommendedName>
</protein>